<dbReference type="NCBIfam" id="NF003678">
    <property type="entry name" value="PRK05305.1-2"/>
    <property type="match status" value="1"/>
</dbReference>
<dbReference type="InterPro" id="IPR033175">
    <property type="entry name" value="PSD-A"/>
</dbReference>
<gene>
    <name evidence="12" type="ORF">METZ01_LOCUS31027</name>
</gene>
<keyword evidence="9" id="KW-1208">Phospholipid metabolism</keyword>
<feature type="transmembrane region" description="Helical" evidence="11">
    <location>
        <begin position="9"/>
        <end position="27"/>
    </location>
</feature>
<keyword evidence="4" id="KW-0443">Lipid metabolism</keyword>
<keyword evidence="1" id="KW-1003">Cell membrane</keyword>
<keyword evidence="11" id="KW-1133">Transmembrane helix</keyword>
<evidence type="ECO:0000256" key="7">
    <source>
        <dbReference type="ARBA" id="ARBA00023209"/>
    </source>
</evidence>
<dbReference type="GO" id="GO:0008654">
    <property type="term" value="P:phospholipid biosynthetic process"/>
    <property type="evidence" value="ECO:0007669"/>
    <property type="project" value="UniProtKB-KW"/>
</dbReference>
<evidence type="ECO:0008006" key="13">
    <source>
        <dbReference type="Google" id="ProtNLM"/>
    </source>
</evidence>
<dbReference type="GO" id="GO:0004609">
    <property type="term" value="F:phosphatidylserine decarboxylase activity"/>
    <property type="evidence" value="ECO:0007669"/>
    <property type="project" value="InterPro"/>
</dbReference>
<evidence type="ECO:0000256" key="8">
    <source>
        <dbReference type="ARBA" id="ARBA00023239"/>
    </source>
</evidence>
<dbReference type="PANTHER" id="PTHR35809">
    <property type="entry name" value="ARCHAETIDYLSERINE DECARBOXYLASE PROENZYME-RELATED"/>
    <property type="match status" value="1"/>
</dbReference>
<evidence type="ECO:0000256" key="2">
    <source>
        <dbReference type="ARBA" id="ARBA00022516"/>
    </source>
</evidence>
<organism evidence="12">
    <name type="scientific">marine metagenome</name>
    <dbReference type="NCBI Taxonomy" id="408172"/>
    <lineage>
        <taxon>unclassified sequences</taxon>
        <taxon>metagenomes</taxon>
        <taxon>ecological metagenomes</taxon>
    </lineage>
</organism>
<evidence type="ECO:0000256" key="9">
    <source>
        <dbReference type="ARBA" id="ARBA00023264"/>
    </source>
</evidence>
<protein>
    <recommendedName>
        <fullName evidence="13">Phosphatidylserine decarboxylase</fullName>
    </recommendedName>
</protein>
<evidence type="ECO:0000256" key="10">
    <source>
        <dbReference type="ARBA" id="ARBA00023317"/>
    </source>
</evidence>
<evidence type="ECO:0000256" key="5">
    <source>
        <dbReference type="ARBA" id="ARBA00023136"/>
    </source>
</evidence>
<dbReference type="PANTHER" id="PTHR35809:SF1">
    <property type="entry name" value="ARCHAETIDYLSERINE DECARBOXYLASE PROENZYME-RELATED"/>
    <property type="match status" value="1"/>
</dbReference>
<feature type="non-terminal residue" evidence="12">
    <location>
        <position position="1"/>
    </location>
</feature>
<dbReference type="InterPro" id="IPR003817">
    <property type="entry name" value="PS_Dcarbxylase"/>
</dbReference>
<feature type="transmembrane region" description="Helical" evidence="11">
    <location>
        <begin position="33"/>
        <end position="50"/>
    </location>
</feature>
<proteinExistence type="inferred from homology"/>
<evidence type="ECO:0000313" key="12">
    <source>
        <dbReference type="EMBL" id="SUZ78173.1"/>
    </source>
</evidence>
<reference evidence="12" key="1">
    <citation type="submission" date="2018-05" db="EMBL/GenBank/DDBJ databases">
        <authorList>
            <person name="Lanie J.A."/>
            <person name="Ng W.-L."/>
            <person name="Kazmierczak K.M."/>
            <person name="Andrzejewski T.M."/>
            <person name="Davidsen T.M."/>
            <person name="Wayne K.J."/>
            <person name="Tettelin H."/>
            <person name="Glass J.I."/>
            <person name="Rusch D."/>
            <person name="Podicherti R."/>
            <person name="Tsui H.-C.T."/>
            <person name="Winkler M.E."/>
        </authorList>
    </citation>
    <scope>NUCLEOTIDE SEQUENCE</scope>
</reference>
<accession>A0A381QKQ2</accession>
<keyword evidence="6" id="KW-0865">Zymogen</keyword>
<keyword evidence="5 11" id="KW-0472">Membrane</keyword>
<keyword evidence="3" id="KW-0210">Decarboxylase</keyword>
<name>A0A381QKQ2_9ZZZZ</name>
<evidence type="ECO:0000256" key="11">
    <source>
        <dbReference type="SAM" id="Phobius"/>
    </source>
</evidence>
<sequence length="213" mass="24215">VFAPEGRRILISLLLSSFFLGIASHYYNYQLLIILYFIFGILLIFSCNFFRDPIRQCPTDESLIISPADGKIIRIDQVDDDKVGKNASRISIFLNVFNVHVNRMPLTSKVSEVVHKSGNFIAAYNHKASDENERINILFNARKFNYRVLQIAGLIARRIHCYAEVNKEMKKGDRLGFIMFGSRTDIIFPSSVEIKVKIGEKVKGGETIIGKIP</sequence>
<keyword evidence="11" id="KW-0812">Transmembrane</keyword>
<dbReference type="AlphaFoldDB" id="A0A381QKQ2"/>
<evidence type="ECO:0000256" key="4">
    <source>
        <dbReference type="ARBA" id="ARBA00023098"/>
    </source>
</evidence>
<evidence type="ECO:0000256" key="1">
    <source>
        <dbReference type="ARBA" id="ARBA00022475"/>
    </source>
</evidence>
<dbReference type="HAMAP" id="MF_00664">
    <property type="entry name" value="PS_decarb_PSD_A"/>
    <property type="match status" value="1"/>
</dbReference>
<keyword evidence="7" id="KW-0594">Phospholipid biosynthesis</keyword>
<dbReference type="NCBIfam" id="NF003685">
    <property type="entry name" value="PRK05305.2-5"/>
    <property type="match status" value="1"/>
</dbReference>
<keyword evidence="8" id="KW-0456">Lyase</keyword>
<dbReference type="EMBL" id="UINC01001343">
    <property type="protein sequence ID" value="SUZ78173.1"/>
    <property type="molecule type" value="Genomic_DNA"/>
</dbReference>
<evidence type="ECO:0000256" key="3">
    <source>
        <dbReference type="ARBA" id="ARBA00022793"/>
    </source>
</evidence>
<dbReference type="Pfam" id="PF02666">
    <property type="entry name" value="PS_Dcarbxylase"/>
    <property type="match status" value="1"/>
</dbReference>
<evidence type="ECO:0000256" key="6">
    <source>
        <dbReference type="ARBA" id="ARBA00023145"/>
    </source>
</evidence>
<keyword evidence="2" id="KW-0444">Lipid biosynthesis</keyword>
<keyword evidence="10" id="KW-0670">Pyruvate</keyword>